<dbReference type="SMART" id="SM00175">
    <property type="entry name" value="RAB"/>
    <property type="match status" value="1"/>
</dbReference>
<organism evidence="3 4">
    <name type="scientific">Panagrellus redivivus</name>
    <name type="common">Microworm</name>
    <dbReference type="NCBI Taxonomy" id="6233"/>
    <lineage>
        <taxon>Eukaryota</taxon>
        <taxon>Metazoa</taxon>
        <taxon>Ecdysozoa</taxon>
        <taxon>Nematoda</taxon>
        <taxon>Chromadorea</taxon>
        <taxon>Rhabditida</taxon>
        <taxon>Tylenchina</taxon>
        <taxon>Panagrolaimomorpha</taxon>
        <taxon>Panagrolaimoidea</taxon>
        <taxon>Panagrolaimidae</taxon>
        <taxon>Panagrellus</taxon>
    </lineage>
</organism>
<keyword evidence="2" id="KW-0342">GTP-binding</keyword>
<proteinExistence type="predicted"/>
<dbReference type="GO" id="GO:0007165">
    <property type="term" value="P:signal transduction"/>
    <property type="evidence" value="ECO:0007669"/>
    <property type="project" value="InterPro"/>
</dbReference>
<dbReference type="NCBIfam" id="TIGR00231">
    <property type="entry name" value="small_GTP"/>
    <property type="match status" value="1"/>
</dbReference>
<dbReference type="AlphaFoldDB" id="A0A7E4W318"/>
<dbReference type="SMART" id="SM00174">
    <property type="entry name" value="RHO"/>
    <property type="match status" value="1"/>
</dbReference>
<evidence type="ECO:0000256" key="2">
    <source>
        <dbReference type="ARBA" id="ARBA00023134"/>
    </source>
</evidence>
<dbReference type="PROSITE" id="PS51421">
    <property type="entry name" value="RAS"/>
    <property type="match status" value="1"/>
</dbReference>
<dbReference type="SMART" id="SM00173">
    <property type="entry name" value="RAS"/>
    <property type="match status" value="1"/>
</dbReference>
<evidence type="ECO:0000256" key="1">
    <source>
        <dbReference type="ARBA" id="ARBA00022741"/>
    </source>
</evidence>
<evidence type="ECO:0000313" key="3">
    <source>
        <dbReference type="Proteomes" id="UP000492821"/>
    </source>
</evidence>
<dbReference type="PROSITE" id="PS51419">
    <property type="entry name" value="RAB"/>
    <property type="match status" value="1"/>
</dbReference>
<dbReference type="WBParaSite" id="Pan_g6549.t1">
    <property type="protein sequence ID" value="Pan_g6549.t1"/>
    <property type="gene ID" value="Pan_g6549"/>
</dbReference>
<dbReference type="PRINTS" id="PR00449">
    <property type="entry name" value="RASTRNSFRMNG"/>
</dbReference>
<reference evidence="3" key="1">
    <citation type="journal article" date="2013" name="Genetics">
        <title>The draft genome and transcriptome of Panagrellus redivivus are shaped by the harsh demands of a free-living lifestyle.</title>
        <authorList>
            <person name="Srinivasan J."/>
            <person name="Dillman A.R."/>
            <person name="Macchietto M.G."/>
            <person name="Heikkinen L."/>
            <person name="Lakso M."/>
            <person name="Fracchia K.M."/>
            <person name="Antoshechkin I."/>
            <person name="Mortazavi A."/>
            <person name="Wong G."/>
            <person name="Sternberg P.W."/>
        </authorList>
    </citation>
    <scope>NUCLEOTIDE SEQUENCE [LARGE SCALE GENOMIC DNA]</scope>
    <source>
        <strain evidence="3">MT8872</strain>
    </source>
</reference>
<dbReference type="GO" id="GO:0003924">
    <property type="term" value="F:GTPase activity"/>
    <property type="evidence" value="ECO:0007669"/>
    <property type="project" value="InterPro"/>
</dbReference>
<dbReference type="GO" id="GO:0016020">
    <property type="term" value="C:membrane"/>
    <property type="evidence" value="ECO:0007669"/>
    <property type="project" value="InterPro"/>
</dbReference>
<dbReference type="InterPro" id="IPR027417">
    <property type="entry name" value="P-loop_NTPase"/>
</dbReference>
<dbReference type="PANTHER" id="PTHR24070">
    <property type="entry name" value="RAS, DI-RAS, AND RHEB FAMILY MEMBERS OF SMALL GTPASE SUPERFAMILY"/>
    <property type="match status" value="1"/>
</dbReference>
<dbReference type="InterPro" id="IPR001806">
    <property type="entry name" value="Small_GTPase"/>
</dbReference>
<dbReference type="InterPro" id="IPR020849">
    <property type="entry name" value="Small_GTPase_Ras-type"/>
</dbReference>
<dbReference type="InterPro" id="IPR005225">
    <property type="entry name" value="Small_GTP-bd"/>
</dbReference>
<sequence length="222" mass="25027">MNRITRNVSNADTNRTKVVRLALLGKPGVGKSSIVNQFVFNTFSEESDPSIVEVHEKQAIIDGVPYILEILDTAPDIATTSGIAKQHLQGIDGYMFVYSVVDEKSLLGINEIRSQVRNCIEQRRDYVPHDDIIVPMILVANKCDLKRNENEQYKLRFNSIAHSYDIPIVDTSAKTGYGIKLAFETIVREIHGPKPDQLTQKKTYQQRLSALGHSCHKKCNIM</sequence>
<dbReference type="Gene3D" id="3.40.50.300">
    <property type="entry name" value="P-loop containing nucleotide triphosphate hydrolases"/>
    <property type="match status" value="1"/>
</dbReference>
<keyword evidence="3" id="KW-1185">Reference proteome</keyword>
<reference evidence="4" key="2">
    <citation type="submission" date="2020-10" db="UniProtKB">
        <authorList>
            <consortium name="WormBaseParasite"/>
        </authorList>
    </citation>
    <scope>IDENTIFICATION</scope>
</reference>
<dbReference type="SUPFAM" id="SSF52540">
    <property type="entry name" value="P-loop containing nucleoside triphosphate hydrolases"/>
    <property type="match status" value="1"/>
</dbReference>
<keyword evidence="1" id="KW-0547">Nucleotide-binding</keyword>
<dbReference type="Proteomes" id="UP000492821">
    <property type="component" value="Unassembled WGS sequence"/>
</dbReference>
<protein>
    <submittedName>
        <fullName evidence="4">G domain-containing protein</fullName>
    </submittedName>
</protein>
<evidence type="ECO:0000313" key="4">
    <source>
        <dbReference type="WBParaSite" id="Pan_g6549.t1"/>
    </source>
</evidence>
<dbReference type="GO" id="GO:0005525">
    <property type="term" value="F:GTP binding"/>
    <property type="evidence" value="ECO:0007669"/>
    <property type="project" value="UniProtKB-KW"/>
</dbReference>
<accession>A0A7E4W318</accession>
<name>A0A7E4W318_PANRE</name>
<dbReference type="Pfam" id="PF00071">
    <property type="entry name" value="Ras"/>
    <property type="match status" value="1"/>
</dbReference>